<dbReference type="Pfam" id="PF00076">
    <property type="entry name" value="RRM_1"/>
    <property type="match status" value="1"/>
</dbReference>
<dbReference type="PANTHER" id="PTHR23236:SF119">
    <property type="entry name" value="NUCLEAR RNA-BINDING PROTEIN SART-3"/>
    <property type="match status" value="1"/>
</dbReference>
<evidence type="ECO:0000256" key="2">
    <source>
        <dbReference type="ARBA" id="ARBA00022884"/>
    </source>
</evidence>
<feature type="compositionally biased region" description="Polar residues" evidence="4">
    <location>
        <begin position="193"/>
        <end position="206"/>
    </location>
</feature>
<reference evidence="6 7" key="1">
    <citation type="journal article" date="2020" name="ISME J.">
        <title>Uncovering the hidden diversity of litter-decomposition mechanisms in mushroom-forming fungi.</title>
        <authorList>
            <person name="Floudas D."/>
            <person name="Bentzer J."/>
            <person name="Ahren D."/>
            <person name="Johansson T."/>
            <person name="Persson P."/>
            <person name="Tunlid A."/>
        </authorList>
    </citation>
    <scope>NUCLEOTIDE SEQUENCE [LARGE SCALE GENOMIC DNA]</scope>
    <source>
        <strain evidence="6 7">CBS 661.87</strain>
    </source>
</reference>
<feature type="compositionally biased region" description="Low complexity" evidence="4">
    <location>
        <begin position="1"/>
        <end position="10"/>
    </location>
</feature>
<dbReference type="PANTHER" id="PTHR23236">
    <property type="entry name" value="EUKARYOTIC TRANSLATION INITIATION FACTOR 4B/4H"/>
    <property type="match status" value="1"/>
</dbReference>
<feature type="compositionally biased region" description="Basic and acidic residues" evidence="4">
    <location>
        <begin position="240"/>
        <end position="253"/>
    </location>
</feature>
<evidence type="ECO:0000256" key="4">
    <source>
        <dbReference type="SAM" id="MobiDB-lite"/>
    </source>
</evidence>
<dbReference type="Gene3D" id="3.30.70.330">
    <property type="match status" value="2"/>
</dbReference>
<dbReference type="AlphaFoldDB" id="A0A8H5HSI1"/>
<evidence type="ECO:0000313" key="7">
    <source>
        <dbReference type="Proteomes" id="UP000565441"/>
    </source>
</evidence>
<evidence type="ECO:0000256" key="3">
    <source>
        <dbReference type="PROSITE-ProRule" id="PRU00176"/>
    </source>
</evidence>
<feature type="compositionally biased region" description="Basic and acidic residues" evidence="4">
    <location>
        <begin position="392"/>
        <end position="407"/>
    </location>
</feature>
<keyword evidence="2 3" id="KW-0694">RNA-binding</keyword>
<dbReference type="InterPro" id="IPR012677">
    <property type="entry name" value="Nucleotide-bd_a/b_plait_sf"/>
</dbReference>
<gene>
    <name evidence="6" type="ORF">D9615_000654</name>
</gene>
<protein>
    <recommendedName>
        <fullName evidence="5">RRM domain-containing protein</fullName>
    </recommendedName>
</protein>
<feature type="compositionally biased region" description="Basic and acidic residues" evidence="4">
    <location>
        <begin position="65"/>
        <end position="79"/>
    </location>
</feature>
<keyword evidence="7" id="KW-1185">Reference proteome</keyword>
<dbReference type="OrthoDB" id="439808at2759"/>
<feature type="region of interest" description="Disordered" evidence="4">
    <location>
        <begin position="325"/>
        <end position="441"/>
    </location>
</feature>
<evidence type="ECO:0000256" key="1">
    <source>
        <dbReference type="ARBA" id="ARBA00022737"/>
    </source>
</evidence>
<feature type="region of interest" description="Disordered" evidence="4">
    <location>
        <begin position="1"/>
        <end position="93"/>
    </location>
</feature>
<feature type="compositionally biased region" description="Acidic residues" evidence="4">
    <location>
        <begin position="32"/>
        <end position="48"/>
    </location>
</feature>
<feature type="domain" description="RRM" evidence="5">
    <location>
        <begin position="100"/>
        <end position="182"/>
    </location>
</feature>
<dbReference type="EMBL" id="JAACJP010000001">
    <property type="protein sequence ID" value="KAF5388410.1"/>
    <property type="molecule type" value="Genomic_DNA"/>
</dbReference>
<name>A0A8H5HSI1_9AGAR</name>
<dbReference type="SMART" id="SM00360">
    <property type="entry name" value="RRM"/>
    <property type="match status" value="2"/>
</dbReference>
<keyword evidence="1" id="KW-0677">Repeat</keyword>
<evidence type="ECO:0000313" key="6">
    <source>
        <dbReference type="EMBL" id="KAF5388410.1"/>
    </source>
</evidence>
<dbReference type="PROSITE" id="PS50102">
    <property type="entry name" value="RRM"/>
    <property type="match status" value="2"/>
</dbReference>
<comment type="caution">
    <text evidence="6">The sequence shown here is derived from an EMBL/GenBank/DDBJ whole genome shotgun (WGS) entry which is preliminary data.</text>
</comment>
<accession>A0A8H5HSI1</accession>
<feature type="compositionally biased region" description="Basic and acidic residues" evidence="4">
    <location>
        <begin position="333"/>
        <end position="367"/>
    </location>
</feature>
<feature type="region of interest" description="Disordered" evidence="4">
    <location>
        <begin position="240"/>
        <end position="268"/>
    </location>
</feature>
<proteinExistence type="predicted"/>
<dbReference type="Proteomes" id="UP000565441">
    <property type="component" value="Unassembled WGS sequence"/>
</dbReference>
<feature type="region of interest" description="Disordered" evidence="4">
    <location>
        <begin position="185"/>
        <end position="207"/>
    </location>
</feature>
<evidence type="ECO:0000259" key="5">
    <source>
        <dbReference type="PROSITE" id="PS50102"/>
    </source>
</evidence>
<dbReference type="SUPFAM" id="SSF54928">
    <property type="entry name" value="RNA-binding domain, RBD"/>
    <property type="match status" value="2"/>
</dbReference>
<dbReference type="InterPro" id="IPR035979">
    <property type="entry name" value="RBD_domain_sf"/>
</dbReference>
<dbReference type="InterPro" id="IPR000504">
    <property type="entry name" value="RRM_dom"/>
</dbReference>
<feature type="domain" description="RRM" evidence="5">
    <location>
        <begin position="219"/>
        <end position="323"/>
    </location>
</feature>
<organism evidence="6 7">
    <name type="scientific">Tricholomella constricta</name>
    <dbReference type="NCBI Taxonomy" id="117010"/>
    <lineage>
        <taxon>Eukaryota</taxon>
        <taxon>Fungi</taxon>
        <taxon>Dikarya</taxon>
        <taxon>Basidiomycota</taxon>
        <taxon>Agaricomycotina</taxon>
        <taxon>Agaricomycetes</taxon>
        <taxon>Agaricomycetidae</taxon>
        <taxon>Agaricales</taxon>
        <taxon>Tricholomatineae</taxon>
        <taxon>Lyophyllaceae</taxon>
        <taxon>Tricholomella</taxon>
    </lineage>
</organism>
<sequence>MSSSSSRSSSPEPPSPVLTKRKRKDVKPSEVDASDSDSSDSEVEEGMTPDEPVLSHAERRKQKKAEKLKEKEQEKEGLTSKKRKLENGKSVPVPAVKRKNSVWVGNMSFKTTQENLRTFFKDAGEVVRIFMPTKAPAYPAMKPENRGFAYVDFSTQEAKTAAIALSEQPLIGRKLLIKDGDDFTGRPAAPGADSTTTGAATHSKTAQKILRAQKQPPAPTLFLGNLGFETTEQDIRQLFEAHRPKEKAKKVDEAPSDEEGEKKDKPKDVWLRKIRMGTFEDSGACKGFSFVDFTSIEHATASLINPKNHHLNGRKLVVEYAGAEAVRRGAPKVKREEGSAPPRRRDDAPHTKRPESLTKRPERKQRQDVSWSNDKAERHTDPGLAVTEAEGAEQREERTTSTGEARRVKGPRSRPKPGAALALAKRESAAIVPSKGQKITF</sequence>
<dbReference type="GO" id="GO:0003723">
    <property type="term" value="F:RNA binding"/>
    <property type="evidence" value="ECO:0007669"/>
    <property type="project" value="UniProtKB-UniRule"/>
</dbReference>